<evidence type="ECO:0000313" key="1">
    <source>
        <dbReference type="EMBL" id="ALJ90815.1"/>
    </source>
</evidence>
<accession>A0ABM5VKY3</accession>
<gene>
    <name evidence="1" type="ORF">TO73_0967</name>
</gene>
<reference evidence="2" key="1">
    <citation type="journal article" date="2015" name="PLoS ONE">
        <title>Complete Genome Sequence of Thermus aquaticus Y51MC23.</title>
        <authorList>
            <person name="Brumm P.J."/>
            <person name="Monsma S."/>
            <person name="Keough B."/>
            <person name="Jasinovica S."/>
            <person name="Ferguson E."/>
            <person name="Schoenfeld T."/>
            <person name="Lodes M."/>
            <person name="Mead D.A."/>
        </authorList>
    </citation>
    <scope>NUCLEOTIDE SEQUENCE [LARGE SCALE GENOMIC DNA]</scope>
    <source>
        <strain evidence="2">BAA-2747 / Y51MC23</strain>
    </source>
</reference>
<dbReference type="EMBL" id="CP010822">
    <property type="protein sequence ID" value="ALJ90815.1"/>
    <property type="molecule type" value="Genomic_DNA"/>
</dbReference>
<proteinExistence type="predicted"/>
<name>A0ABM5VKY3_THEA5</name>
<evidence type="ECO:0000313" key="2">
    <source>
        <dbReference type="Proteomes" id="UP000058660"/>
    </source>
</evidence>
<keyword evidence="2" id="KW-1185">Reference proteome</keyword>
<dbReference type="Proteomes" id="UP000058660">
    <property type="component" value="Chromosome"/>
</dbReference>
<sequence length="70" mass="7896">MRVVAIIVYRPVGKGTLPWPGEVVKIPPLAEVLEVLKRQLKDDRNAFLLSPKGETPLWGGRHDAQRILAW</sequence>
<organism evidence="1 2">
    <name type="scientific">Thermus aquaticus (strain ATCC BAA-2747 / Y51MC23)</name>
    <dbReference type="NCBI Taxonomy" id="498848"/>
    <lineage>
        <taxon>Bacteria</taxon>
        <taxon>Thermotogati</taxon>
        <taxon>Deinococcota</taxon>
        <taxon>Deinococci</taxon>
        <taxon>Thermales</taxon>
        <taxon>Thermaceae</taxon>
        <taxon>Thermus</taxon>
    </lineage>
</organism>
<protein>
    <submittedName>
        <fullName evidence="1">Uncharacterized protein</fullName>
    </submittedName>
</protein>